<dbReference type="InterPro" id="IPR004360">
    <property type="entry name" value="Glyas_Fos-R_dOase_dom"/>
</dbReference>
<dbReference type="PANTHER" id="PTHR35006:SF2">
    <property type="entry name" value="GLYOXALASE FAMILY PROTEIN (AFU_ORTHOLOGUE AFUA_5G14830)"/>
    <property type="match status" value="1"/>
</dbReference>
<reference evidence="1" key="1">
    <citation type="submission" date="2015-01" db="EMBL/GenBank/DDBJ databases">
        <title>Population genomics of rice bacterial leaf blight strains from India.</title>
        <authorList>
            <person name="Midha S."/>
            <person name="Anil M.G."/>
            <person name="Mishra D."/>
            <person name="Brahma K."/>
            <person name="Laha G.S."/>
            <person name="Sundaram R.M."/>
            <person name="Sonti R.V."/>
            <person name="Patil P.B."/>
        </authorList>
    </citation>
    <scope>NUCLEOTIDE SEQUENCE</scope>
    <source>
        <strain evidence="1">BXO512</strain>
    </source>
</reference>
<accession>A0A854DLZ2</accession>
<comment type="caution">
    <text evidence="1">The sequence shown here is derived from an EMBL/GenBank/DDBJ whole genome shotgun (WGS) entry which is preliminary data.</text>
</comment>
<organism evidence="1">
    <name type="scientific">Xanthomonas oryzae pv. oryzae</name>
    <dbReference type="NCBI Taxonomy" id="64187"/>
    <lineage>
        <taxon>Bacteria</taxon>
        <taxon>Pseudomonadati</taxon>
        <taxon>Pseudomonadota</taxon>
        <taxon>Gammaproteobacteria</taxon>
        <taxon>Lysobacterales</taxon>
        <taxon>Lysobacteraceae</taxon>
        <taxon>Xanthomonas</taxon>
    </lineage>
</organism>
<dbReference type="RefSeq" id="WP_075241502.1">
    <property type="nucleotide sequence ID" value="NZ_CP019226.1"/>
</dbReference>
<dbReference type="SUPFAM" id="SSF54593">
    <property type="entry name" value="Glyoxalase/Bleomycin resistance protein/Dihydroxybiphenyl dioxygenase"/>
    <property type="match status" value="1"/>
</dbReference>
<dbReference type="AlphaFoldDB" id="A0A854DLZ2"/>
<dbReference type="Pfam" id="PF00903">
    <property type="entry name" value="Glyoxalase"/>
    <property type="match status" value="1"/>
</dbReference>
<dbReference type="EMBL" id="JXEA01000177">
    <property type="protein sequence ID" value="OLG89564.1"/>
    <property type="molecule type" value="Genomic_DNA"/>
</dbReference>
<dbReference type="InterPro" id="IPR029068">
    <property type="entry name" value="Glyas_Bleomycin-R_OHBP_Dase"/>
</dbReference>
<dbReference type="InterPro" id="IPR037523">
    <property type="entry name" value="VOC_core"/>
</dbReference>
<dbReference type="Gene3D" id="3.10.180.10">
    <property type="entry name" value="2,3-Dihydroxybiphenyl 1,2-Dioxygenase, domain 1"/>
    <property type="match status" value="1"/>
</dbReference>
<sequence>METSQLSRGCLIDHLCMVVHDLPASGRFYQTVLDVLGIPLGGEGDGFFWADELFASDRDTMVQGTMVQGTMAQGTMAQGVLTGRHHLAFQARDVAMVHAFHQAALAHGGRDNGAPGLRPYHPHYAAGFVPDPDGNNLEAVFHSVAQHSANAVQITF</sequence>
<dbReference type="PROSITE" id="PS51819">
    <property type="entry name" value="VOC"/>
    <property type="match status" value="1"/>
</dbReference>
<gene>
    <name evidence="1" type="ORF">BXO512_13680</name>
</gene>
<dbReference type="PANTHER" id="PTHR35006">
    <property type="entry name" value="GLYOXALASE FAMILY PROTEIN (AFU_ORTHOLOGUE AFUA_5G14830)"/>
    <property type="match status" value="1"/>
</dbReference>
<name>A0A854DLZ2_XANOO</name>
<evidence type="ECO:0000313" key="1">
    <source>
        <dbReference type="EMBL" id="OLG89564.1"/>
    </source>
</evidence>
<dbReference type="CDD" id="cd07262">
    <property type="entry name" value="VOC_like"/>
    <property type="match status" value="1"/>
</dbReference>
<proteinExistence type="predicted"/>
<protein>
    <submittedName>
        <fullName evidence="1">Glyoxalase</fullName>
    </submittedName>
</protein>